<dbReference type="InterPro" id="IPR013221">
    <property type="entry name" value="Mur_ligase_cen"/>
</dbReference>
<dbReference type="GO" id="GO:0005829">
    <property type="term" value="C:cytosol"/>
    <property type="evidence" value="ECO:0007669"/>
    <property type="project" value="TreeGrafter"/>
</dbReference>
<dbReference type="Proteomes" id="UP000462014">
    <property type="component" value="Unassembled WGS sequence"/>
</dbReference>
<evidence type="ECO:0000256" key="6">
    <source>
        <dbReference type="PIRSR" id="PIRSR600821-50"/>
    </source>
</evidence>
<dbReference type="EMBL" id="WPIK01000011">
    <property type="protein sequence ID" value="MVN22430.1"/>
    <property type="molecule type" value="Genomic_DNA"/>
</dbReference>
<dbReference type="UniPathway" id="UPA00042">
    <property type="reaction ID" value="UER00497"/>
</dbReference>
<dbReference type="SMART" id="SM01005">
    <property type="entry name" value="Ala_racemase_C"/>
    <property type="match status" value="1"/>
</dbReference>
<evidence type="ECO:0000256" key="2">
    <source>
        <dbReference type="ARBA" id="ARBA00001933"/>
    </source>
</evidence>
<feature type="domain" description="Alanine racemase C-terminal" evidence="8">
    <location>
        <begin position="696"/>
        <end position="820"/>
    </location>
</feature>
<dbReference type="NCBIfam" id="NF008897">
    <property type="entry name" value="PRK11930.1"/>
    <property type="match status" value="1"/>
</dbReference>
<dbReference type="Pfam" id="PF00842">
    <property type="entry name" value="Ala_racemase_C"/>
    <property type="match status" value="1"/>
</dbReference>
<evidence type="ECO:0000256" key="5">
    <source>
        <dbReference type="HAMAP-Rule" id="MF_01201"/>
    </source>
</evidence>
<dbReference type="InterPro" id="IPR029066">
    <property type="entry name" value="PLP-binding_barrel"/>
</dbReference>
<name>A0A7K1SZG0_9SPHI</name>
<dbReference type="NCBIfam" id="TIGR01143">
    <property type="entry name" value="murF"/>
    <property type="match status" value="1"/>
</dbReference>
<evidence type="ECO:0000256" key="7">
    <source>
        <dbReference type="PIRSR" id="PIRSR600821-52"/>
    </source>
</evidence>
<comment type="pathway">
    <text evidence="5">Amino-acid biosynthesis; D-alanine biosynthesis; D-alanine from L-alanine: step 1/1.</text>
</comment>
<dbReference type="PANTHER" id="PTHR30511">
    <property type="entry name" value="ALANINE RACEMASE"/>
    <property type="match status" value="1"/>
</dbReference>
<dbReference type="InterPro" id="IPR011079">
    <property type="entry name" value="Ala_racemase_C"/>
</dbReference>
<feature type="binding site" evidence="5 7">
    <location>
        <position position="766"/>
    </location>
    <ligand>
        <name>substrate</name>
    </ligand>
</feature>
<dbReference type="HAMAP" id="MF_01201">
    <property type="entry name" value="Ala_racemase"/>
    <property type="match status" value="1"/>
</dbReference>
<sequence length="822" mass="92606">MPGKYSLTAISEILGAKRSIAREVTIEHLLTDSRRITNASKSLFFALEGNRNGHDFIPELYAACVFSFVVKEDYQIPPELGNANFLLVKEVLPALQQLAAYHRSKFNLEVIAVTGSNGKTVVKEWLYQLLSPDKNVVRSPKSYNSQTGVPLSLWQIDAQNEIGIFEAGISLPGEMERLEAMIKPTIGVFTHFAAAHDEGFSSRKQKLGEKLKLFKNVHLLVYNQDQAPEEISEQLNVLKSFTISRKSEQADLFVFDWKTISGKTKFQALYQQKELNCCIPFTDEASIENALLCWGTMLALGADTATVSQRMETLNAVSMRLELKNGTHNCSIIDDSYNSDINSLEIALNFLERQKQHPKKTLILSDIYQSGLKSSELYKQVADLIKQNKIDKLIGVGKEISENQTFFQTPEKQFFEDTDSLLKQLPALQFKDETILLKGSRNFEFERISRVLSQKTHETILEINLNALQHNLNYYKSILKPGVKLMAMVKAFSYGSGSFEIAGILQFNTVDFLAVAYVDEGVALRNAGITLPIMVLNPEVTAFEELTKYQLEPEIYSFNLLEKLAVFINEKSISSFPVHLKIDTGMHRLGFEFYEVAQLCQLLKNNPQLKVKSVFSHLAASGSAEHDDFTFQQFNTFKKVCSQLEKALGYTFIKHISNTSAISRWPEMQLDMVRLGIGLYGIDTAIDQENNFLQPVATLKTSISQLKKVKAGETIGYGRNDMLEKDGKIATVRIGYADGYLRVFGNGNGKMLINGKYAPTIGHVSMDMCMLDVSDIEVQEDDEVIVFNEELRIETLAAQAGTIPYEILTNISQRVKRVYYYE</sequence>
<keyword evidence="9" id="KW-0436">Ligase</keyword>
<dbReference type="InterPro" id="IPR009006">
    <property type="entry name" value="Ala_racemase/Decarboxylase_C"/>
</dbReference>
<dbReference type="SUPFAM" id="SSF63418">
    <property type="entry name" value="MurE/MurF N-terminal domain"/>
    <property type="match status" value="1"/>
</dbReference>
<dbReference type="AlphaFoldDB" id="A0A7K1SZG0"/>
<comment type="function">
    <text evidence="5">Catalyzes the interconversion of L-alanine and D-alanine. May also act on other amino acids.</text>
</comment>
<dbReference type="InterPro" id="IPR004101">
    <property type="entry name" value="Mur_ligase_C"/>
</dbReference>
<dbReference type="GO" id="GO:0071555">
    <property type="term" value="P:cell wall organization"/>
    <property type="evidence" value="ECO:0007669"/>
    <property type="project" value="InterPro"/>
</dbReference>
<dbReference type="CDD" id="cd00430">
    <property type="entry name" value="PLPDE_III_AR"/>
    <property type="match status" value="1"/>
</dbReference>
<organism evidence="9 10">
    <name type="scientific">Mucilaginibacter arboris</name>
    <dbReference type="NCBI Taxonomy" id="2682090"/>
    <lineage>
        <taxon>Bacteria</taxon>
        <taxon>Pseudomonadati</taxon>
        <taxon>Bacteroidota</taxon>
        <taxon>Sphingobacteriia</taxon>
        <taxon>Sphingobacteriales</taxon>
        <taxon>Sphingobacteriaceae</taxon>
        <taxon>Mucilaginibacter</taxon>
    </lineage>
</organism>
<dbReference type="GO" id="GO:0030170">
    <property type="term" value="F:pyridoxal phosphate binding"/>
    <property type="evidence" value="ECO:0007669"/>
    <property type="project" value="UniProtKB-UniRule"/>
</dbReference>
<dbReference type="GO" id="GO:0047480">
    <property type="term" value="F:UDP-N-acetylmuramoyl-tripeptide-D-alanyl-D-alanine ligase activity"/>
    <property type="evidence" value="ECO:0007669"/>
    <property type="project" value="InterPro"/>
</dbReference>
<comment type="caution">
    <text evidence="9">The sequence shown here is derived from an EMBL/GenBank/DDBJ whole genome shotgun (WGS) entry which is preliminary data.</text>
</comment>
<comment type="catalytic activity">
    <reaction evidence="1 5">
        <text>L-alanine = D-alanine</text>
        <dbReference type="Rhea" id="RHEA:20249"/>
        <dbReference type="ChEBI" id="CHEBI:57416"/>
        <dbReference type="ChEBI" id="CHEBI:57972"/>
        <dbReference type="EC" id="5.1.1.1"/>
    </reaction>
</comment>
<dbReference type="Gene3D" id="2.40.37.10">
    <property type="entry name" value="Lyase, Ornithine Decarboxylase, Chain A, domain 1"/>
    <property type="match status" value="1"/>
</dbReference>
<dbReference type="NCBIfam" id="TIGR00492">
    <property type="entry name" value="alr"/>
    <property type="match status" value="1"/>
</dbReference>
<dbReference type="SUPFAM" id="SSF53244">
    <property type="entry name" value="MurD-like peptide ligases, peptide-binding domain"/>
    <property type="match status" value="1"/>
</dbReference>
<evidence type="ECO:0000256" key="3">
    <source>
        <dbReference type="ARBA" id="ARBA00022898"/>
    </source>
</evidence>
<feature type="binding site" evidence="5 7">
    <location>
        <position position="588"/>
    </location>
    <ligand>
        <name>substrate</name>
    </ligand>
</feature>
<dbReference type="InterPro" id="IPR036565">
    <property type="entry name" value="Mur-like_cat_sf"/>
</dbReference>
<keyword evidence="4 5" id="KW-0413">Isomerase</keyword>
<dbReference type="Gene3D" id="3.40.1190.10">
    <property type="entry name" value="Mur-like, catalytic domain"/>
    <property type="match status" value="1"/>
</dbReference>
<dbReference type="GO" id="GO:0030632">
    <property type="term" value="P:D-alanine biosynthetic process"/>
    <property type="evidence" value="ECO:0007669"/>
    <property type="project" value="UniProtKB-UniRule"/>
</dbReference>
<keyword evidence="3 5" id="KW-0663">Pyridoxal phosphate</keyword>
<dbReference type="Gene3D" id="3.20.20.10">
    <property type="entry name" value="Alanine racemase"/>
    <property type="match status" value="1"/>
</dbReference>
<evidence type="ECO:0000256" key="1">
    <source>
        <dbReference type="ARBA" id="ARBA00000316"/>
    </source>
</evidence>
<dbReference type="SUPFAM" id="SSF51419">
    <property type="entry name" value="PLP-binding barrel"/>
    <property type="match status" value="1"/>
</dbReference>
<dbReference type="FunFam" id="3.20.20.10:FF:000002">
    <property type="entry name" value="Alanine racemase"/>
    <property type="match status" value="1"/>
</dbReference>
<keyword evidence="10" id="KW-1185">Reference proteome</keyword>
<evidence type="ECO:0000313" key="10">
    <source>
        <dbReference type="Proteomes" id="UP000462014"/>
    </source>
</evidence>
<evidence type="ECO:0000259" key="8">
    <source>
        <dbReference type="SMART" id="SM01005"/>
    </source>
</evidence>
<dbReference type="SUPFAM" id="SSF53623">
    <property type="entry name" value="MurD-like peptide ligases, catalytic domain"/>
    <property type="match status" value="1"/>
</dbReference>
<gene>
    <name evidence="9" type="ORF">GO621_12900</name>
</gene>
<feature type="active site" description="Proton acceptor; specific for D-alanine" evidence="5">
    <location>
        <position position="490"/>
    </location>
</feature>
<dbReference type="Pfam" id="PF01168">
    <property type="entry name" value="Ala_racemase_N"/>
    <property type="match status" value="1"/>
</dbReference>
<dbReference type="InterPro" id="IPR001608">
    <property type="entry name" value="Ala_racemase_N"/>
</dbReference>
<dbReference type="Pfam" id="PF08245">
    <property type="entry name" value="Mur_ligase_M"/>
    <property type="match status" value="1"/>
</dbReference>
<dbReference type="InterPro" id="IPR036615">
    <property type="entry name" value="Mur_ligase_C_dom_sf"/>
</dbReference>
<dbReference type="InterPro" id="IPR005863">
    <property type="entry name" value="UDP-N-AcMur_synth"/>
</dbReference>
<comment type="similarity">
    <text evidence="5">Belongs to the alanine racemase family.</text>
</comment>
<accession>A0A7K1SZG0</accession>
<dbReference type="Gene3D" id="3.90.190.20">
    <property type="entry name" value="Mur ligase, C-terminal domain"/>
    <property type="match status" value="1"/>
</dbReference>
<comment type="cofactor">
    <cofactor evidence="2 5 6">
        <name>pyridoxal 5'-phosphate</name>
        <dbReference type="ChEBI" id="CHEBI:597326"/>
    </cofactor>
</comment>
<dbReference type="EC" id="5.1.1.1" evidence="5"/>
<dbReference type="PRINTS" id="PR00992">
    <property type="entry name" value="ALARACEMASE"/>
</dbReference>
<dbReference type="RefSeq" id="WP_157567673.1">
    <property type="nucleotide sequence ID" value="NZ_WPIK01000011.1"/>
</dbReference>
<dbReference type="Pfam" id="PF02875">
    <property type="entry name" value="Mur_ligase_C"/>
    <property type="match status" value="1"/>
</dbReference>
<dbReference type="GO" id="GO:0005524">
    <property type="term" value="F:ATP binding"/>
    <property type="evidence" value="ECO:0007669"/>
    <property type="project" value="InterPro"/>
</dbReference>
<evidence type="ECO:0000256" key="4">
    <source>
        <dbReference type="ARBA" id="ARBA00023235"/>
    </source>
</evidence>
<evidence type="ECO:0000313" key="9">
    <source>
        <dbReference type="EMBL" id="MVN22430.1"/>
    </source>
</evidence>
<reference evidence="9 10" key="1">
    <citation type="submission" date="2019-12" db="EMBL/GenBank/DDBJ databases">
        <title>Mucilaginibacter sp. HMF7410 genome sequencing and assembly.</title>
        <authorList>
            <person name="Kang H."/>
            <person name="Cha I."/>
            <person name="Kim H."/>
            <person name="Joh K."/>
        </authorList>
    </citation>
    <scope>NUCLEOTIDE SEQUENCE [LARGE SCALE GENOMIC DNA]</scope>
    <source>
        <strain evidence="9 10">HMF7410</strain>
    </source>
</reference>
<dbReference type="PANTHER" id="PTHR30511:SF0">
    <property type="entry name" value="ALANINE RACEMASE, CATABOLIC-RELATED"/>
    <property type="match status" value="1"/>
</dbReference>
<protein>
    <recommendedName>
        <fullName evidence="5">Alanine racemase</fullName>
        <ecNumber evidence="5">5.1.1.1</ecNumber>
    </recommendedName>
</protein>
<dbReference type="GO" id="GO:0008784">
    <property type="term" value="F:alanine racemase activity"/>
    <property type="evidence" value="ECO:0007669"/>
    <property type="project" value="UniProtKB-UniRule"/>
</dbReference>
<dbReference type="InterPro" id="IPR035911">
    <property type="entry name" value="MurE/MurF_N"/>
</dbReference>
<dbReference type="InterPro" id="IPR000821">
    <property type="entry name" value="Ala_racemase"/>
</dbReference>
<feature type="modified residue" description="N6-(pyridoxal phosphate)lysine" evidence="5 6">
    <location>
        <position position="490"/>
    </location>
</feature>
<dbReference type="Gene3D" id="3.40.1390.10">
    <property type="entry name" value="MurE/MurF, N-terminal domain"/>
    <property type="match status" value="1"/>
</dbReference>
<dbReference type="SUPFAM" id="SSF50621">
    <property type="entry name" value="Alanine racemase C-terminal domain-like"/>
    <property type="match status" value="1"/>
</dbReference>
<proteinExistence type="inferred from homology"/>
<feature type="active site" description="Proton acceptor; specific for L-alanine" evidence="5">
    <location>
        <position position="717"/>
    </location>
</feature>